<organism evidence="1 2">
    <name type="scientific">Neophaeococcomyces mojaviensis</name>
    <dbReference type="NCBI Taxonomy" id="3383035"/>
    <lineage>
        <taxon>Eukaryota</taxon>
        <taxon>Fungi</taxon>
        <taxon>Dikarya</taxon>
        <taxon>Ascomycota</taxon>
        <taxon>Pezizomycotina</taxon>
        <taxon>Eurotiomycetes</taxon>
        <taxon>Chaetothyriomycetidae</taxon>
        <taxon>Chaetothyriales</taxon>
        <taxon>Chaetothyriales incertae sedis</taxon>
        <taxon>Neophaeococcomyces</taxon>
    </lineage>
</organism>
<proteinExistence type="predicted"/>
<evidence type="ECO:0000313" key="1">
    <source>
        <dbReference type="EMBL" id="KAJ9659399.1"/>
    </source>
</evidence>
<name>A0ACC3AC62_9EURO</name>
<dbReference type="Proteomes" id="UP001172386">
    <property type="component" value="Unassembled WGS sequence"/>
</dbReference>
<gene>
    <name evidence="1" type="ORF">H2198_003128</name>
</gene>
<comment type="caution">
    <text evidence="1">The sequence shown here is derived from an EMBL/GenBank/DDBJ whole genome shotgun (WGS) entry which is preliminary data.</text>
</comment>
<sequence>MTPSRKSAMALREAFGDRKPPDISRKITACVACRKLKGLLVNAVSRETSPAPSTNWKDNIEERLALLEGTVARLSDENHDHASAAIQLNETSSTWQEPTIGHRQHGIEDAQDEQQQWEVVVDGTGAPDAVPASHISEVSNVPSPQHARLSAQKPLDAISRGILNIPSASALFNLYHKRLDHFVYSILGDHRSLQDVRQTSSLFTDAICAVAALHSNTENYPACRSVFMQQVSKQMFSKRHCADDVRGLVVGAFWLSDLSWALVGAAVRIATEINLHRSFVRPDYSSREWYLNARLYLLDFGKGFLSSEHACQDDVKLFSQVEVWMISYRTYKNFGIDNEAALPSTCLADFRRIGIALDTWRADWEERLTFDDHLGNYPRKSNGLHYNFAKLYLCSHAYRGLLNAQTLQQDVPFGLEDFAAKAVAAADAILRVIISDVEIQSYLQGLPTYFDTMIAFAVVFLLKAVSKVPRGLRIHRVETLDLLNQISGTLVRVTAQMRQEHILASISRSIKRLVEKAAMTDLEQNQQARQSNEMTSWNQGLDNNDFAWLMSPDNSMFVGNFDLTGPAYDIDFDFMDSSSVS</sequence>
<protein>
    <submittedName>
        <fullName evidence="1">Uncharacterized protein</fullName>
    </submittedName>
</protein>
<dbReference type="EMBL" id="JAPDRQ010000040">
    <property type="protein sequence ID" value="KAJ9659399.1"/>
    <property type="molecule type" value="Genomic_DNA"/>
</dbReference>
<accession>A0ACC3AC62</accession>
<reference evidence="1" key="1">
    <citation type="submission" date="2022-10" db="EMBL/GenBank/DDBJ databases">
        <title>Culturing micro-colonial fungi from biological soil crusts in the Mojave desert and describing Neophaeococcomyces mojavensis, and introducing the new genera and species Taxawa tesnikishii.</title>
        <authorList>
            <person name="Kurbessoian T."/>
            <person name="Stajich J.E."/>
        </authorList>
    </citation>
    <scope>NUCLEOTIDE SEQUENCE</scope>
    <source>
        <strain evidence="1">JES_112</strain>
    </source>
</reference>
<keyword evidence="2" id="KW-1185">Reference proteome</keyword>
<evidence type="ECO:0000313" key="2">
    <source>
        <dbReference type="Proteomes" id="UP001172386"/>
    </source>
</evidence>